<comment type="caution">
    <text evidence="1">The sequence shown here is derived from an EMBL/GenBank/DDBJ whole genome shotgun (WGS) entry which is preliminary data.</text>
</comment>
<evidence type="ECO:0000313" key="1">
    <source>
        <dbReference type="EMBL" id="HJF71992.1"/>
    </source>
</evidence>
<gene>
    <name evidence="1" type="ORF">K8V05_14675</name>
</gene>
<protein>
    <submittedName>
        <fullName evidence="1">DUF4843 domain-containing protein</fullName>
    </submittedName>
</protein>
<dbReference type="Proteomes" id="UP000742098">
    <property type="component" value="Unassembled WGS sequence"/>
</dbReference>
<evidence type="ECO:0000313" key="2">
    <source>
        <dbReference type="Proteomes" id="UP000742098"/>
    </source>
</evidence>
<sequence>MKHIFLIIGIIGLIVSCHYEKPDYYKGESYITMWRNVIGADSGMQVFTPSRINNGSSSTITLSSSNTADTAWFKVQAFGIPSNEARKVMIEQYYVEVETEQGISEPVSGVNFVPLDDASLVDYMVVPADTAIAEIPVVVTYDPESAGKKFKLYFHLLPTEDFDVTPFAQCRGCVTFTNSAF</sequence>
<reference evidence="1" key="1">
    <citation type="journal article" date="2021" name="PeerJ">
        <title>Extensive microbial diversity within the chicken gut microbiome revealed by metagenomics and culture.</title>
        <authorList>
            <person name="Gilroy R."/>
            <person name="Ravi A."/>
            <person name="Getino M."/>
            <person name="Pursley I."/>
            <person name="Horton D.L."/>
            <person name="Alikhan N.F."/>
            <person name="Baker D."/>
            <person name="Gharbi K."/>
            <person name="Hall N."/>
            <person name="Watson M."/>
            <person name="Adriaenssens E.M."/>
            <person name="Foster-Nyarko E."/>
            <person name="Jarju S."/>
            <person name="Secka A."/>
            <person name="Antonio M."/>
            <person name="Oren A."/>
            <person name="Chaudhuri R.R."/>
            <person name="La Ragione R."/>
            <person name="Hildebrand F."/>
            <person name="Pallen M.J."/>
        </authorList>
    </citation>
    <scope>NUCLEOTIDE SEQUENCE</scope>
    <source>
        <strain evidence="1">6966</strain>
    </source>
</reference>
<name>A0A921KZM8_9BACT</name>
<dbReference type="PROSITE" id="PS51257">
    <property type="entry name" value="PROKAR_LIPOPROTEIN"/>
    <property type="match status" value="1"/>
</dbReference>
<dbReference type="EMBL" id="DYVS01000276">
    <property type="protein sequence ID" value="HJF71992.1"/>
    <property type="molecule type" value="Genomic_DNA"/>
</dbReference>
<proteinExistence type="predicted"/>
<reference evidence="1" key="2">
    <citation type="submission" date="2021-09" db="EMBL/GenBank/DDBJ databases">
        <authorList>
            <person name="Gilroy R."/>
        </authorList>
    </citation>
    <scope>NUCLEOTIDE SEQUENCE</scope>
    <source>
        <strain evidence="1">6966</strain>
    </source>
</reference>
<dbReference type="AlphaFoldDB" id="A0A921KZM8"/>
<accession>A0A921KZM8</accession>
<organism evidence="1 2">
    <name type="scientific">Butyricimonas virosa</name>
    <dbReference type="NCBI Taxonomy" id="544645"/>
    <lineage>
        <taxon>Bacteria</taxon>
        <taxon>Pseudomonadati</taxon>
        <taxon>Bacteroidota</taxon>
        <taxon>Bacteroidia</taxon>
        <taxon>Bacteroidales</taxon>
        <taxon>Odoribacteraceae</taxon>
        <taxon>Butyricimonas</taxon>
    </lineage>
</organism>